<dbReference type="OrthoDB" id="5464833at2"/>
<accession>A0A5N0V693</accession>
<name>A0A5N0V693_9PSEU</name>
<keyword evidence="2" id="KW-1185">Reference proteome</keyword>
<reference evidence="1" key="1">
    <citation type="submission" date="2019-09" db="EMBL/GenBank/DDBJ databases">
        <authorList>
            <person name="Teo W.F.A."/>
            <person name="Duangmal K."/>
        </authorList>
    </citation>
    <scope>NUCLEOTIDE SEQUENCE [LARGE SCALE GENOMIC DNA]</scope>
    <source>
        <strain evidence="1">K81G1</strain>
    </source>
</reference>
<comment type="caution">
    <text evidence="1">The sequence shown here is derived from an EMBL/GenBank/DDBJ whole genome shotgun (WGS) entry which is preliminary data.</text>
</comment>
<dbReference type="AlphaFoldDB" id="A0A5N0V693"/>
<dbReference type="Proteomes" id="UP000319769">
    <property type="component" value="Unassembled WGS sequence"/>
</dbReference>
<dbReference type="EMBL" id="VMNW02000015">
    <property type="protein sequence ID" value="KAA9161877.1"/>
    <property type="molecule type" value="Genomic_DNA"/>
</dbReference>
<dbReference type="RefSeq" id="WP_144750200.1">
    <property type="nucleotide sequence ID" value="NZ_VMNW02000015.1"/>
</dbReference>
<sequence>MTVEHVAPRLLDQFAPSYDFVLREHLLVDTPATRTTDALRRFGSDPAALFGWAFGVPMPLRPNSSSPGFDEILSNGQWTVLGERAGQEVVLGTAGRFWTSFSDWQRVSAQEFPSFRRPRRGTIAIALSYHPYHENRTLLTFEARAKTTDEVAYRWADWYWEAVKPTARLVVRQVLRRATC</sequence>
<protein>
    <recommendedName>
        <fullName evidence="3">DUF2867 domain-containing protein</fullName>
    </recommendedName>
</protein>
<evidence type="ECO:0000313" key="1">
    <source>
        <dbReference type="EMBL" id="KAA9161877.1"/>
    </source>
</evidence>
<gene>
    <name evidence="1" type="ORF">FPZ12_013545</name>
</gene>
<evidence type="ECO:0008006" key="3">
    <source>
        <dbReference type="Google" id="ProtNLM"/>
    </source>
</evidence>
<evidence type="ECO:0000313" key="2">
    <source>
        <dbReference type="Proteomes" id="UP000319769"/>
    </source>
</evidence>
<proteinExistence type="predicted"/>
<organism evidence="1 2">
    <name type="scientific">Amycolatopsis acidicola</name>
    <dbReference type="NCBI Taxonomy" id="2596893"/>
    <lineage>
        <taxon>Bacteria</taxon>
        <taxon>Bacillati</taxon>
        <taxon>Actinomycetota</taxon>
        <taxon>Actinomycetes</taxon>
        <taxon>Pseudonocardiales</taxon>
        <taxon>Pseudonocardiaceae</taxon>
        <taxon>Amycolatopsis</taxon>
    </lineage>
</organism>